<evidence type="ECO:0000259" key="6">
    <source>
        <dbReference type="PROSITE" id="PS50850"/>
    </source>
</evidence>
<dbReference type="GO" id="GO:0022857">
    <property type="term" value="F:transmembrane transporter activity"/>
    <property type="evidence" value="ECO:0007669"/>
    <property type="project" value="InterPro"/>
</dbReference>
<dbReference type="VEuPathDB" id="VectorBase:RSAN_039740"/>
<comment type="subcellular location">
    <subcellularLocation>
        <location evidence="1">Membrane</location>
        <topology evidence="1">Multi-pass membrane protein</topology>
    </subcellularLocation>
</comment>
<feature type="transmembrane region" description="Helical" evidence="5">
    <location>
        <begin position="154"/>
        <end position="172"/>
    </location>
</feature>
<evidence type="ECO:0000256" key="1">
    <source>
        <dbReference type="ARBA" id="ARBA00004141"/>
    </source>
</evidence>
<dbReference type="Pfam" id="PF07690">
    <property type="entry name" value="MFS_1"/>
    <property type="match status" value="1"/>
</dbReference>
<feature type="transmembrane region" description="Helical" evidence="5">
    <location>
        <begin position="481"/>
        <end position="498"/>
    </location>
</feature>
<dbReference type="InterPro" id="IPR036259">
    <property type="entry name" value="MFS_trans_sf"/>
</dbReference>
<dbReference type="GO" id="GO:0016020">
    <property type="term" value="C:membrane"/>
    <property type="evidence" value="ECO:0007669"/>
    <property type="project" value="UniProtKB-SubCell"/>
</dbReference>
<protein>
    <recommendedName>
        <fullName evidence="6">Major facilitator superfamily (MFS) profile domain-containing protein</fullName>
    </recommendedName>
</protein>
<keyword evidence="8" id="KW-1185">Reference proteome</keyword>
<dbReference type="AlphaFoldDB" id="A0A9D4T1D8"/>
<dbReference type="Proteomes" id="UP000821837">
    <property type="component" value="Chromosome 3"/>
</dbReference>
<reference evidence="7" key="1">
    <citation type="journal article" date="2020" name="Cell">
        <title>Large-Scale Comparative Analyses of Tick Genomes Elucidate Their Genetic Diversity and Vector Capacities.</title>
        <authorList>
            <consortium name="Tick Genome and Microbiome Consortium (TIGMIC)"/>
            <person name="Jia N."/>
            <person name="Wang J."/>
            <person name="Shi W."/>
            <person name="Du L."/>
            <person name="Sun Y."/>
            <person name="Zhan W."/>
            <person name="Jiang J.F."/>
            <person name="Wang Q."/>
            <person name="Zhang B."/>
            <person name="Ji P."/>
            <person name="Bell-Sakyi L."/>
            <person name="Cui X.M."/>
            <person name="Yuan T.T."/>
            <person name="Jiang B.G."/>
            <person name="Yang W.F."/>
            <person name="Lam T.T."/>
            <person name="Chang Q.C."/>
            <person name="Ding S.J."/>
            <person name="Wang X.J."/>
            <person name="Zhu J.G."/>
            <person name="Ruan X.D."/>
            <person name="Zhao L."/>
            <person name="Wei J.T."/>
            <person name="Ye R.Z."/>
            <person name="Que T.C."/>
            <person name="Du C.H."/>
            <person name="Zhou Y.H."/>
            <person name="Cheng J.X."/>
            <person name="Dai P.F."/>
            <person name="Guo W.B."/>
            <person name="Han X.H."/>
            <person name="Huang E.J."/>
            <person name="Li L.F."/>
            <person name="Wei W."/>
            <person name="Gao Y.C."/>
            <person name="Liu J.Z."/>
            <person name="Shao H.Z."/>
            <person name="Wang X."/>
            <person name="Wang C.C."/>
            <person name="Yang T.C."/>
            <person name="Huo Q.B."/>
            <person name="Li W."/>
            <person name="Chen H.Y."/>
            <person name="Chen S.E."/>
            <person name="Zhou L.G."/>
            <person name="Ni X.B."/>
            <person name="Tian J.H."/>
            <person name="Sheng Y."/>
            <person name="Liu T."/>
            <person name="Pan Y.S."/>
            <person name="Xia L.Y."/>
            <person name="Li J."/>
            <person name="Zhao F."/>
            <person name="Cao W.C."/>
        </authorList>
    </citation>
    <scope>NUCLEOTIDE SEQUENCE</scope>
    <source>
        <strain evidence="7">Rsan-2018</strain>
    </source>
</reference>
<evidence type="ECO:0000256" key="4">
    <source>
        <dbReference type="ARBA" id="ARBA00023136"/>
    </source>
</evidence>
<keyword evidence="2 5" id="KW-0812">Transmembrane</keyword>
<feature type="transmembrane region" description="Helical" evidence="5">
    <location>
        <begin position="332"/>
        <end position="350"/>
    </location>
</feature>
<gene>
    <name evidence="7" type="ORF">HPB52_017818</name>
</gene>
<evidence type="ECO:0000313" key="8">
    <source>
        <dbReference type="Proteomes" id="UP000821837"/>
    </source>
</evidence>
<dbReference type="PANTHER" id="PTHR24064">
    <property type="entry name" value="SOLUTE CARRIER FAMILY 22 MEMBER"/>
    <property type="match status" value="1"/>
</dbReference>
<keyword evidence="4 5" id="KW-0472">Membrane</keyword>
<proteinExistence type="predicted"/>
<feature type="transmembrane region" description="Helical" evidence="5">
    <location>
        <begin position="390"/>
        <end position="409"/>
    </location>
</feature>
<sequence length="582" mass="64562">MEFERVLKEVGGFGLFNKTIMMLALVLATGNTALSYFFHVFLLIAPTSQWCFVNGTSLEDFDDFTALPQQRCQLVSMSGDGVNITSVDGSAQTCPTGWKFNPAEFFTSVAMENGWVCTESWKTYTIHTVFWAGSMTSYFVSGLIADRIGRRKTALLLIALGSVCNLLGAFFSDFVSYTALRFFAAAGAYPVTTTVFVLVMEYTVAERRTLMAFIWSLTWTVFGVMAPWYAYLLQNWRALTETTACFSAVLFMVTLWLPESSSWLLSVNRNEEAFTTLQRIARINGKDVSQEKFAIFLQATANDVQTQRDAEKPPSFWRGTMAMLKSPNIRKISLLIYVAWFMISICYNGTTVQLGTLSLDLYTTYSVALAFELPMNIFCMFSLDALGRRWPNSLSMLAGGIICLLMWMFRQRSNTLTLIMVALLTMSFSGGYNITYQVASEVFPTVIRGRAVLLQRMLGDVGSQLGAQVASLAVLDEYVPFLVTGSLALVASVLLFLLPESAGTALPQTIEDGENFGKGQGICFCPLFAGESPAPEKEKPSLNEWTGILSLHKKNMPVTQKPAINKGFEHDLVAPTIYNSIK</sequence>
<dbReference type="InterPro" id="IPR011701">
    <property type="entry name" value="MFS"/>
</dbReference>
<reference evidence="7" key="2">
    <citation type="submission" date="2021-09" db="EMBL/GenBank/DDBJ databases">
        <authorList>
            <person name="Jia N."/>
            <person name="Wang J."/>
            <person name="Shi W."/>
            <person name="Du L."/>
            <person name="Sun Y."/>
            <person name="Zhan W."/>
            <person name="Jiang J."/>
            <person name="Wang Q."/>
            <person name="Zhang B."/>
            <person name="Ji P."/>
            <person name="Sakyi L.B."/>
            <person name="Cui X."/>
            <person name="Yuan T."/>
            <person name="Jiang B."/>
            <person name="Yang W."/>
            <person name="Lam T.T.-Y."/>
            <person name="Chang Q."/>
            <person name="Ding S."/>
            <person name="Wang X."/>
            <person name="Zhu J."/>
            <person name="Ruan X."/>
            <person name="Zhao L."/>
            <person name="Wei J."/>
            <person name="Que T."/>
            <person name="Du C."/>
            <person name="Cheng J."/>
            <person name="Dai P."/>
            <person name="Han X."/>
            <person name="Huang E."/>
            <person name="Gao Y."/>
            <person name="Liu J."/>
            <person name="Shao H."/>
            <person name="Ye R."/>
            <person name="Li L."/>
            <person name="Wei W."/>
            <person name="Wang X."/>
            <person name="Wang C."/>
            <person name="Huo Q."/>
            <person name="Li W."/>
            <person name="Guo W."/>
            <person name="Chen H."/>
            <person name="Chen S."/>
            <person name="Zhou L."/>
            <person name="Zhou L."/>
            <person name="Ni X."/>
            <person name="Tian J."/>
            <person name="Zhou Y."/>
            <person name="Sheng Y."/>
            <person name="Liu T."/>
            <person name="Pan Y."/>
            <person name="Xia L."/>
            <person name="Li J."/>
            <person name="Zhao F."/>
            <person name="Cao W."/>
        </authorList>
    </citation>
    <scope>NUCLEOTIDE SEQUENCE</scope>
    <source>
        <strain evidence="7">Rsan-2018</strain>
        <tissue evidence="7">Larvae</tissue>
    </source>
</reference>
<organism evidence="7 8">
    <name type="scientific">Rhipicephalus sanguineus</name>
    <name type="common">Brown dog tick</name>
    <name type="synonym">Ixodes sanguineus</name>
    <dbReference type="NCBI Taxonomy" id="34632"/>
    <lineage>
        <taxon>Eukaryota</taxon>
        <taxon>Metazoa</taxon>
        <taxon>Ecdysozoa</taxon>
        <taxon>Arthropoda</taxon>
        <taxon>Chelicerata</taxon>
        <taxon>Arachnida</taxon>
        <taxon>Acari</taxon>
        <taxon>Parasitiformes</taxon>
        <taxon>Ixodida</taxon>
        <taxon>Ixodoidea</taxon>
        <taxon>Ixodidae</taxon>
        <taxon>Rhipicephalinae</taxon>
        <taxon>Rhipicephalus</taxon>
        <taxon>Rhipicephalus</taxon>
    </lineage>
</organism>
<evidence type="ECO:0000313" key="7">
    <source>
        <dbReference type="EMBL" id="KAH7962757.1"/>
    </source>
</evidence>
<dbReference type="EMBL" id="JABSTV010001249">
    <property type="protein sequence ID" value="KAH7962757.1"/>
    <property type="molecule type" value="Genomic_DNA"/>
</dbReference>
<accession>A0A9D4T1D8</accession>
<feature type="domain" description="Major facilitator superfamily (MFS) profile" evidence="6">
    <location>
        <begin position="74"/>
        <end position="503"/>
    </location>
</feature>
<feature type="transmembrane region" description="Helical" evidence="5">
    <location>
        <begin position="238"/>
        <end position="257"/>
    </location>
</feature>
<evidence type="ECO:0000256" key="2">
    <source>
        <dbReference type="ARBA" id="ARBA00022692"/>
    </source>
</evidence>
<feature type="transmembrane region" description="Helical" evidence="5">
    <location>
        <begin position="415"/>
        <end position="436"/>
    </location>
</feature>
<feature type="transmembrane region" description="Helical" evidence="5">
    <location>
        <begin position="178"/>
        <end position="200"/>
    </location>
</feature>
<dbReference type="Gene3D" id="1.20.1250.20">
    <property type="entry name" value="MFS general substrate transporter like domains"/>
    <property type="match status" value="1"/>
</dbReference>
<feature type="transmembrane region" description="Helical" evidence="5">
    <location>
        <begin position="20"/>
        <end position="44"/>
    </location>
</feature>
<dbReference type="InterPro" id="IPR020846">
    <property type="entry name" value="MFS_dom"/>
</dbReference>
<evidence type="ECO:0000256" key="3">
    <source>
        <dbReference type="ARBA" id="ARBA00022989"/>
    </source>
</evidence>
<dbReference type="SUPFAM" id="SSF103473">
    <property type="entry name" value="MFS general substrate transporter"/>
    <property type="match status" value="1"/>
</dbReference>
<keyword evidence="3 5" id="KW-1133">Transmembrane helix</keyword>
<name>A0A9D4T1D8_RHISA</name>
<feature type="transmembrane region" description="Helical" evidence="5">
    <location>
        <begin position="212"/>
        <end position="232"/>
    </location>
</feature>
<comment type="caution">
    <text evidence="7">The sequence shown here is derived from an EMBL/GenBank/DDBJ whole genome shotgun (WGS) entry which is preliminary data.</text>
</comment>
<evidence type="ECO:0000256" key="5">
    <source>
        <dbReference type="SAM" id="Phobius"/>
    </source>
</evidence>
<dbReference type="PROSITE" id="PS50850">
    <property type="entry name" value="MFS"/>
    <property type="match status" value="1"/>
</dbReference>